<keyword evidence="1" id="KW-0472">Membrane</keyword>
<organism evidence="2 3">
    <name type="scientific">Carboxydocella sporoproducens DSM 16521</name>
    <dbReference type="NCBI Taxonomy" id="1121270"/>
    <lineage>
        <taxon>Bacteria</taxon>
        <taxon>Bacillati</taxon>
        <taxon>Bacillota</taxon>
        <taxon>Clostridia</taxon>
        <taxon>Eubacteriales</taxon>
        <taxon>Clostridiales Family XVI. Incertae Sedis</taxon>
        <taxon>Carboxydocella</taxon>
    </lineage>
</organism>
<proteinExistence type="predicted"/>
<evidence type="ECO:0008006" key="4">
    <source>
        <dbReference type="Google" id="ProtNLM"/>
    </source>
</evidence>
<dbReference type="InterPro" id="IPR035168">
    <property type="entry name" value="DUF5317"/>
</dbReference>
<feature type="transmembrane region" description="Helical" evidence="1">
    <location>
        <begin position="55"/>
        <end position="75"/>
    </location>
</feature>
<dbReference type="Proteomes" id="UP000189933">
    <property type="component" value="Unassembled WGS sequence"/>
</dbReference>
<protein>
    <recommendedName>
        <fullName evidence="4">DUF5317 domain-containing protein</fullName>
    </recommendedName>
</protein>
<dbReference type="EMBL" id="FUXM01000004">
    <property type="protein sequence ID" value="SJZ64825.1"/>
    <property type="molecule type" value="Genomic_DNA"/>
</dbReference>
<gene>
    <name evidence="2" type="ORF">SAMN02745885_00507</name>
</gene>
<dbReference type="AlphaFoldDB" id="A0A1T4MD76"/>
<evidence type="ECO:0000256" key="1">
    <source>
        <dbReference type="SAM" id="Phobius"/>
    </source>
</evidence>
<evidence type="ECO:0000313" key="2">
    <source>
        <dbReference type="EMBL" id="SJZ64825.1"/>
    </source>
</evidence>
<feature type="transmembrane region" description="Helical" evidence="1">
    <location>
        <begin position="81"/>
        <end position="99"/>
    </location>
</feature>
<accession>A0A1T4MD76</accession>
<keyword evidence="1" id="KW-1133">Transmembrane helix</keyword>
<dbReference type="Pfam" id="PF17248">
    <property type="entry name" value="DUF5317"/>
    <property type="match status" value="1"/>
</dbReference>
<name>A0A1T4MD76_9FIRM</name>
<evidence type="ECO:0000313" key="3">
    <source>
        <dbReference type="Proteomes" id="UP000189933"/>
    </source>
</evidence>
<keyword evidence="1" id="KW-0812">Transmembrane</keyword>
<keyword evidence="3" id="KW-1185">Reference proteome</keyword>
<dbReference type="OrthoDB" id="37447at2"/>
<feature type="transmembrane region" description="Helical" evidence="1">
    <location>
        <begin position="30"/>
        <end position="48"/>
    </location>
</feature>
<sequence length="180" mass="20466">MFWMALVAALIFGWLRRGSLARLGELELRGLMLVVIAFALQFLLDILARARFYPVILWGGWVHVVSYFFLFYWLYLNRHLIGVRILGLGLFLNFLVILFNGGYMPVSGRFLPAHVKERLALYEDGTHRLLQVDDALPFLGDIFYIPGLNEVFSIGDVLLAVGLFWIIAEGMVGNGRKKSS</sequence>
<reference evidence="3" key="1">
    <citation type="submission" date="2017-02" db="EMBL/GenBank/DDBJ databases">
        <authorList>
            <person name="Varghese N."/>
            <person name="Submissions S."/>
        </authorList>
    </citation>
    <scope>NUCLEOTIDE SEQUENCE [LARGE SCALE GENOMIC DNA]</scope>
    <source>
        <strain evidence="3">DSM 16521</strain>
    </source>
</reference>